<keyword evidence="1" id="KW-0812">Transmembrane</keyword>
<feature type="transmembrane region" description="Helical" evidence="1">
    <location>
        <begin position="12"/>
        <end position="32"/>
    </location>
</feature>
<feature type="transmembrane region" description="Helical" evidence="1">
    <location>
        <begin position="209"/>
        <end position="230"/>
    </location>
</feature>
<evidence type="ECO:0000313" key="2">
    <source>
        <dbReference type="EMBL" id="SEA25266.1"/>
    </source>
</evidence>
<accession>A0A1H3ZNA2</accession>
<feature type="transmembrane region" description="Helical" evidence="1">
    <location>
        <begin position="346"/>
        <end position="367"/>
    </location>
</feature>
<keyword evidence="3" id="KW-1185">Reference proteome</keyword>
<evidence type="ECO:0000256" key="1">
    <source>
        <dbReference type="SAM" id="Phobius"/>
    </source>
</evidence>
<sequence length="402" mass="46617">MSLSLKKQTNISLSFFLIAAVIGLFLRFLFIADVEVDFKYFLHAHSHVALMGWVYLAMLVLIRLCFFDTKKNKKQYNGIFVFTLITVVGMLCSFPFQGYAAISITFSTLFLFASYWFYWFFIKHASKQTRQLHSYRILKYALIYMLISSIGPWAVGGVMATLGSGSVWYRIAIYFYLHFQYNAWIILGLIGIFVYVLEHKGILIEKKAIKVFLMYFNSGLILTFFLSILFIEPHGIYYILSIAGGALQLVSLYYIKEAIPDLKTKVKQIFSHLEFTLLKWVSILLLIKFVIQFFAGFKPIADLITNYKNLTIGFLHWTFLGVITLSLFVLLSYFKLIKINKAVIYFYALGFLLTEALIFWRPISFIFNLDFSIPQYILLFVASLLLVIGILIIMLKQFTKKI</sequence>
<feature type="transmembrane region" description="Helical" evidence="1">
    <location>
        <begin position="78"/>
        <end position="96"/>
    </location>
</feature>
<reference evidence="2 3" key="1">
    <citation type="submission" date="2016-10" db="EMBL/GenBank/DDBJ databases">
        <authorList>
            <person name="de Groot N.N."/>
        </authorList>
    </citation>
    <scope>NUCLEOTIDE SEQUENCE [LARGE SCALE GENOMIC DNA]</scope>
    <source>
        <strain evidence="2 3">DSM 23581</strain>
    </source>
</reference>
<evidence type="ECO:0008006" key="4">
    <source>
        <dbReference type="Google" id="ProtNLM"/>
    </source>
</evidence>
<feature type="transmembrane region" description="Helical" evidence="1">
    <location>
        <begin position="175"/>
        <end position="197"/>
    </location>
</feature>
<evidence type="ECO:0000313" key="3">
    <source>
        <dbReference type="Proteomes" id="UP000198820"/>
    </source>
</evidence>
<dbReference type="AlphaFoldDB" id="A0A1H3ZNA2"/>
<keyword evidence="1" id="KW-0472">Membrane</keyword>
<keyword evidence="1" id="KW-1133">Transmembrane helix</keyword>
<dbReference type="EMBL" id="FNQF01000004">
    <property type="protein sequence ID" value="SEA25266.1"/>
    <property type="molecule type" value="Genomic_DNA"/>
</dbReference>
<feature type="transmembrane region" description="Helical" evidence="1">
    <location>
        <begin position="373"/>
        <end position="395"/>
    </location>
</feature>
<feature type="transmembrane region" description="Helical" evidence="1">
    <location>
        <begin position="142"/>
        <end position="169"/>
    </location>
</feature>
<feature type="transmembrane region" description="Helical" evidence="1">
    <location>
        <begin position="314"/>
        <end position="334"/>
    </location>
</feature>
<feature type="transmembrane region" description="Helical" evidence="1">
    <location>
        <begin position="236"/>
        <end position="255"/>
    </location>
</feature>
<feature type="transmembrane region" description="Helical" evidence="1">
    <location>
        <begin position="276"/>
        <end position="294"/>
    </location>
</feature>
<dbReference type="STRING" id="908615.SAMN05421540_104147"/>
<feature type="transmembrane region" description="Helical" evidence="1">
    <location>
        <begin position="44"/>
        <end position="66"/>
    </location>
</feature>
<dbReference type="RefSeq" id="WP_093241721.1">
    <property type="nucleotide sequence ID" value="NZ_FNQF01000004.1"/>
</dbReference>
<dbReference type="Proteomes" id="UP000198820">
    <property type="component" value="Unassembled WGS sequence"/>
</dbReference>
<organism evidence="2 3">
    <name type="scientific">Psychroflexus halocasei</name>
    <dbReference type="NCBI Taxonomy" id="908615"/>
    <lineage>
        <taxon>Bacteria</taxon>
        <taxon>Pseudomonadati</taxon>
        <taxon>Bacteroidota</taxon>
        <taxon>Flavobacteriia</taxon>
        <taxon>Flavobacteriales</taxon>
        <taxon>Flavobacteriaceae</taxon>
        <taxon>Psychroflexus</taxon>
    </lineage>
</organism>
<protein>
    <recommendedName>
        <fullName evidence="4">Cytochrome C and Quinol oxidase polypeptide I</fullName>
    </recommendedName>
</protein>
<name>A0A1H3ZNA2_9FLAO</name>
<proteinExistence type="predicted"/>
<feature type="transmembrane region" description="Helical" evidence="1">
    <location>
        <begin position="102"/>
        <end position="121"/>
    </location>
</feature>
<gene>
    <name evidence="2" type="ORF">SAMN05421540_104147</name>
</gene>